<evidence type="ECO:0000313" key="2">
    <source>
        <dbReference type="EMBL" id="CAH1239090.1"/>
    </source>
</evidence>
<dbReference type="AlphaFoldDB" id="A0A8J9YRL2"/>
<name>A0A8J9YRL2_BRALA</name>
<sequence length="128" mass="14039">MVVRSRTHAIPTVGAGRCWRRRLDRGLDMKAVRMLTLLLLAVSAAADVGTTEGDTDERNFVWCNCADRESWRDPVCASLCPAQGILGRRDVTSAHAERLCDCAVPATVWTRLVCYTTCGSYLTSGVPH</sequence>
<gene>
    <name evidence="2" type="primary">Hypp5707</name>
    <name evidence="2" type="ORF">BLAG_LOCUS3469</name>
</gene>
<keyword evidence="3" id="KW-1185">Reference proteome</keyword>
<feature type="chain" id="PRO_5035436152" evidence="1">
    <location>
        <begin position="47"/>
        <end position="128"/>
    </location>
</feature>
<keyword evidence="1" id="KW-0732">Signal</keyword>
<evidence type="ECO:0000313" key="3">
    <source>
        <dbReference type="Proteomes" id="UP000838412"/>
    </source>
</evidence>
<protein>
    <submittedName>
        <fullName evidence="2">Hypp5707 protein</fullName>
    </submittedName>
</protein>
<organism evidence="2 3">
    <name type="scientific">Branchiostoma lanceolatum</name>
    <name type="common">Common lancelet</name>
    <name type="synonym">Amphioxus lanceolatum</name>
    <dbReference type="NCBI Taxonomy" id="7740"/>
    <lineage>
        <taxon>Eukaryota</taxon>
        <taxon>Metazoa</taxon>
        <taxon>Chordata</taxon>
        <taxon>Cephalochordata</taxon>
        <taxon>Leptocardii</taxon>
        <taxon>Amphioxiformes</taxon>
        <taxon>Branchiostomatidae</taxon>
        <taxon>Branchiostoma</taxon>
    </lineage>
</organism>
<reference evidence="2" key="1">
    <citation type="submission" date="2022-01" db="EMBL/GenBank/DDBJ databases">
        <authorList>
            <person name="Braso-Vives M."/>
        </authorList>
    </citation>
    <scope>NUCLEOTIDE SEQUENCE</scope>
</reference>
<feature type="signal peptide" evidence="1">
    <location>
        <begin position="1"/>
        <end position="46"/>
    </location>
</feature>
<dbReference type="EMBL" id="OV696695">
    <property type="protein sequence ID" value="CAH1239090.1"/>
    <property type="molecule type" value="Genomic_DNA"/>
</dbReference>
<accession>A0A8J9YRL2</accession>
<evidence type="ECO:0000256" key="1">
    <source>
        <dbReference type="SAM" id="SignalP"/>
    </source>
</evidence>
<proteinExistence type="predicted"/>
<dbReference type="Proteomes" id="UP000838412">
    <property type="component" value="Chromosome 10"/>
</dbReference>